<dbReference type="InterPro" id="IPR023393">
    <property type="entry name" value="START-like_dom_sf"/>
</dbReference>
<evidence type="ECO:0000313" key="3">
    <source>
        <dbReference type="Proteomes" id="UP000253318"/>
    </source>
</evidence>
<name>A0A368SXW3_9ACTN</name>
<feature type="compositionally biased region" description="Polar residues" evidence="1">
    <location>
        <begin position="72"/>
        <end position="83"/>
    </location>
</feature>
<reference evidence="2 3" key="1">
    <citation type="submission" date="2018-04" db="EMBL/GenBank/DDBJ databases">
        <title>Novel actinobacteria from marine sediment.</title>
        <authorList>
            <person name="Ng Z.Y."/>
            <person name="Tan G.Y.A."/>
        </authorList>
    </citation>
    <scope>NUCLEOTIDE SEQUENCE [LARGE SCALE GENOMIC DNA]</scope>
    <source>
        <strain evidence="2 3">TPS81</strain>
    </source>
</reference>
<feature type="region of interest" description="Disordered" evidence="1">
    <location>
        <begin position="71"/>
        <end position="93"/>
    </location>
</feature>
<dbReference type="Gene3D" id="3.30.530.20">
    <property type="match status" value="1"/>
</dbReference>
<dbReference type="AlphaFoldDB" id="A0A368SXW3"/>
<dbReference type="Proteomes" id="UP000253318">
    <property type="component" value="Unassembled WGS sequence"/>
</dbReference>
<evidence type="ECO:0000256" key="1">
    <source>
        <dbReference type="SAM" id="MobiDB-lite"/>
    </source>
</evidence>
<sequence length="93" mass="10201">IRVCFPPNRIVYKQTTLPALLAAHTGEWRITPDSDGHTATSRHTAVLNPDAIHRILGPTATTADARTHVHNALSTNSRTTLQHAKTHTENHTP</sequence>
<protein>
    <submittedName>
        <fullName evidence="2">Cyclase</fullName>
    </submittedName>
</protein>
<dbReference type="EMBL" id="QEIN01000444">
    <property type="protein sequence ID" value="RCV47885.1"/>
    <property type="molecule type" value="Genomic_DNA"/>
</dbReference>
<evidence type="ECO:0000313" key="2">
    <source>
        <dbReference type="EMBL" id="RCV47885.1"/>
    </source>
</evidence>
<accession>A0A368SXW3</accession>
<gene>
    <name evidence="2" type="ORF">DEF24_26730</name>
</gene>
<organism evidence="2 3">
    <name type="scientific">Marinitenerispora sediminis</name>
    <dbReference type="NCBI Taxonomy" id="1931232"/>
    <lineage>
        <taxon>Bacteria</taxon>
        <taxon>Bacillati</taxon>
        <taxon>Actinomycetota</taxon>
        <taxon>Actinomycetes</taxon>
        <taxon>Streptosporangiales</taxon>
        <taxon>Nocardiopsidaceae</taxon>
        <taxon>Marinitenerispora</taxon>
    </lineage>
</organism>
<comment type="caution">
    <text evidence="2">The sequence shown here is derived from an EMBL/GenBank/DDBJ whole genome shotgun (WGS) entry which is preliminary data.</text>
</comment>
<proteinExistence type="predicted"/>
<dbReference type="SUPFAM" id="SSF55961">
    <property type="entry name" value="Bet v1-like"/>
    <property type="match status" value="1"/>
</dbReference>
<keyword evidence="3" id="KW-1185">Reference proteome</keyword>
<feature type="non-terminal residue" evidence="2">
    <location>
        <position position="1"/>
    </location>
</feature>